<keyword evidence="5" id="KW-1185">Reference proteome</keyword>
<dbReference type="Gene3D" id="2.60.40.10">
    <property type="entry name" value="Immunoglobulins"/>
    <property type="match status" value="1"/>
</dbReference>
<name>A0A2V1DMV8_9PLEO</name>
<dbReference type="EMBL" id="KZ805391">
    <property type="protein sequence ID" value="PVH99476.1"/>
    <property type="molecule type" value="Genomic_DNA"/>
</dbReference>
<evidence type="ECO:0000259" key="3">
    <source>
        <dbReference type="Pfam" id="PF21027"/>
    </source>
</evidence>
<evidence type="ECO:0000313" key="5">
    <source>
        <dbReference type="Proteomes" id="UP000244855"/>
    </source>
</evidence>
<dbReference type="InterPro" id="IPR048527">
    <property type="entry name" value="Sde182_C"/>
</dbReference>
<dbReference type="InterPro" id="IPR013783">
    <property type="entry name" value="Ig-like_fold"/>
</dbReference>
<gene>
    <name evidence="4" type="ORF">DM02DRAFT_656318</name>
</gene>
<proteinExistence type="predicted"/>
<dbReference type="GO" id="GO:0016799">
    <property type="term" value="F:hydrolase activity, hydrolyzing N-glycosyl compounds"/>
    <property type="evidence" value="ECO:0007669"/>
    <property type="project" value="InterPro"/>
</dbReference>
<feature type="domain" description="Cellulose-binding Sde182 C-terminal" evidence="3">
    <location>
        <begin position="247"/>
        <end position="329"/>
    </location>
</feature>
<protein>
    <submittedName>
        <fullName evidence="4">Uncharacterized protein</fullName>
    </submittedName>
</protein>
<dbReference type="Gene3D" id="3.90.245.10">
    <property type="entry name" value="Ribonucleoside hydrolase-like"/>
    <property type="match status" value="1"/>
</dbReference>
<dbReference type="Pfam" id="PF07632">
    <property type="entry name" value="Sde182_NH-like"/>
    <property type="match status" value="1"/>
</dbReference>
<organism evidence="4 5">
    <name type="scientific">Periconia macrospinosa</name>
    <dbReference type="NCBI Taxonomy" id="97972"/>
    <lineage>
        <taxon>Eukaryota</taxon>
        <taxon>Fungi</taxon>
        <taxon>Dikarya</taxon>
        <taxon>Ascomycota</taxon>
        <taxon>Pezizomycotina</taxon>
        <taxon>Dothideomycetes</taxon>
        <taxon>Pleosporomycetidae</taxon>
        <taxon>Pleosporales</taxon>
        <taxon>Massarineae</taxon>
        <taxon>Periconiaceae</taxon>
        <taxon>Periconia</taxon>
    </lineage>
</organism>
<feature type="domain" description="Cellulose-binding Sde182 nucleoside hydrolase-like" evidence="2">
    <location>
        <begin position="120"/>
        <end position="170"/>
    </location>
</feature>
<dbReference type="Pfam" id="PF21027">
    <property type="entry name" value="Sde0182_C"/>
    <property type="match status" value="1"/>
</dbReference>
<feature type="compositionally biased region" description="Basic and acidic residues" evidence="1">
    <location>
        <begin position="44"/>
        <end position="57"/>
    </location>
</feature>
<reference evidence="4 5" key="1">
    <citation type="journal article" date="2018" name="Sci. Rep.">
        <title>Comparative genomics provides insights into the lifestyle and reveals functional heterogeneity of dark septate endophytic fungi.</title>
        <authorList>
            <person name="Knapp D.G."/>
            <person name="Nemeth J.B."/>
            <person name="Barry K."/>
            <person name="Hainaut M."/>
            <person name="Henrissat B."/>
            <person name="Johnson J."/>
            <person name="Kuo A."/>
            <person name="Lim J.H.P."/>
            <person name="Lipzen A."/>
            <person name="Nolan M."/>
            <person name="Ohm R.A."/>
            <person name="Tamas L."/>
            <person name="Grigoriev I.V."/>
            <person name="Spatafora J.W."/>
            <person name="Nagy L.G."/>
            <person name="Kovacs G.M."/>
        </authorList>
    </citation>
    <scope>NUCLEOTIDE SEQUENCE [LARGE SCALE GENOMIC DNA]</scope>
    <source>
        <strain evidence="4 5">DSE2036</strain>
    </source>
</reference>
<evidence type="ECO:0000313" key="4">
    <source>
        <dbReference type="EMBL" id="PVH99476.1"/>
    </source>
</evidence>
<dbReference type="STRING" id="97972.A0A2V1DMV8"/>
<accession>A0A2V1DMV8</accession>
<dbReference type="OrthoDB" id="5123057at2759"/>
<dbReference type="InterPro" id="IPR011483">
    <property type="entry name" value="Sde182_NH-like"/>
</dbReference>
<evidence type="ECO:0000256" key="1">
    <source>
        <dbReference type="SAM" id="MobiDB-lite"/>
    </source>
</evidence>
<dbReference type="Proteomes" id="UP000244855">
    <property type="component" value="Unassembled WGS sequence"/>
</dbReference>
<feature type="region of interest" description="Disordered" evidence="1">
    <location>
        <begin position="1"/>
        <end position="65"/>
    </location>
</feature>
<evidence type="ECO:0000259" key="2">
    <source>
        <dbReference type="Pfam" id="PF07632"/>
    </source>
</evidence>
<dbReference type="InterPro" id="IPR036452">
    <property type="entry name" value="Ribo_hydro-like"/>
</dbReference>
<dbReference type="AlphaFoldDB" id="A0A2V1DMV8"/>
<sequence length="330" mass="35222">MEVVQPGRDKGEGSRGIKGVSVYGMSEEGEEEEGEGEGKTGAARQEKYTREQEREKNPPGQAYQTYHSFKTVSIASFRRLCGVSREQAQQAHYIEHSTLRHTPGHTQRDVRAIAGLRALYASGVHGKGSLGKLYPKYKWTVEGDTSSWLYAWPGVHDPEDPSQWGYGGRFVDMASPDGASKAYMAHTGDAAEKSNAASLRIVQDVMNDFIAKMSWAAGGTGNRNPKVVINGDESYNAVVVTASPGAQISVSAAGTSDSDGNALMYAWSQDAGVGGKGWSSAVSLMGASSQAVNFAVPSGTSGSDIHLTLRVSDNGTPSLASWRRAIVRVK</sequence>